<keyword evidence="2" id="KW-1185">Reference proteome</keyword>
<organism evidence="1 2">
    <name type="scientific">Camellia sinensis</name>
    <name type="common">Tea plant</name>
    <name type="synonym">Thea sinensis</name>
    <dbReference type="NCBI Taxonomy" id="4442"/>
    <lineage>
        <taxon>Eukaryota</taxon>
        <taxon>Viridiplantae</taxon>
        <taxon>Streptophyta</taxon>
        <taxon>Embryophyta</taxon>
        <taxon>Tracheophyta</taxon>
        <taxon>Spermatophyta</taxon>
        <taxon>Magnoliopsida</taxon>
        <taxon>eudicotyledons</taxon>
        <taxon>Gunneridae</taxon>
        <taxon>Pentapetalae</taxon>
        <taxon>asterids</taxon>
        <taxon>Ericales</taxon>
        <taxon>Theaceae</taxon>
        <taxon>Camellia</taxon>
    </lineage>
</organism>
<comment type="caution">
    <text evidence="1">The sequence shown here is derived from an EMBL/GenBank/DDBJ whole genome shotgun (WGS) entry which is preliminary data.</text>
</comment>
<dbReference type="EMBL" id="JACBKZ010000014">
    <property type="protein sequence ID" value="KAF5932677.1"/>
    <property type="molecule type" value="Genomic_DNA"/>
</dbReference>
<name>A0A7J7FX11_CAMSI</name>
<protein>
    <submittedName>
        <fullName evidence="1">Uncharacterized protein</fullName>
    </submittedName>
</protein>
<reference evidence="2" key="1">
    <citation type="journal article" date="2020" name="Nat. Commun.">
        <title>Genome assembly of wild tea tree DASZ reveals pedigree and selection history of tea varieties.</title>
        <authorList>
            <person name="Zhang W."/>
            <person name="Zhang Y."/>
            <person name="Qiu H."/>
            <person name="Guo Y."/>
            <person name="Wan H."/>
            <person name="Zhang X."/>
            <person name="Scossa F."/>
            <person name="Alseekh S."/>
            <person name="Zhang Q."/>
            <person name="Wang P."/>
            <person name="Xu L."/>
            <person name="Schmidt M.H."/>
            <person name="Jia X."/>
            <person name="Li D."/>
            <person name="Zhu A."/>
            <person name="Guo F."/>
            <person name="Chen W."/>
            <person name="Ni D."/>
            <person name="Usadel B."/>
            <person name="Fernie A.R."/>
            <person name="Wen W."/>
        </authorList>
    </citation>
    <scope>NUCLEOTIDE SEQUENCE [LARGE SCALE GENOMIC DNA]</scope>
    <source>
        <strain evidence="2">cv. G240</strain>
    </source>
</reference>
<dbReference type="AlphaFoldDB" id="A0A7J7FX11"/>
<evidence type="ECO:0000313" key="2">
    <source>
        <dbReference type="Proteomes" id="UP000593564"/>
    </source>
</evidence>
<accession>A0A7J7FX11</accession>
<reference evidence="1 2" key="2">
    <citation type="submission" date="2020-07" db="EMBL/GenBank/DDBJ databases">
        <title>Genome assembly of wild tea tree DASZ reveals pedigree and selection history of tea varieties.</title>
        <authorList>
            <person name="Zhang W."/>
        </authorList>
    </citation>
    <scope>NUCLEOTIDE SEQUENCE [LARGE SCALE GENOMIC DNA]</scope>
    <source>
        <strain evidence="2">cv. G240</strain>
        <tissue evidence="1">Leaf</tissue>
    </source>
</reference>
<evidence type="ECO:0000313" key="1">
    <source>
        <dbReference type="EMBL" id="KAF5932677.1"/>
    </source>
</evidence>
<proteinExistence type="predicted"/>
<dbReference type="Proteomes" id="UP000593564">
    <property type="component" value="Unassembled WGS sequence"/>
</dbReference>
<sequence>MKVLIKKGHLKPLESRPLPDPFLPKHNAAKYCAFHQQHGHDIDQCFRLCCEIQDLIDNKVIAPPEKPNTTTNPLLTHNQVPPPQNLNLIHTLAVPYNPSVYITPSHLPKPTLFIPESTDLCMMDTSNHPSNPQPKPVVTLTVDRKPTLEEGTSLLPESSEDLFGEMYDPSCYIVLIVQIKSELVLPMAMEVNVVGADGPNQDLDDLAELEEDLANLQFFDEQDQRNVRIAMV</sequence>
<gene>
    <name evidence="1" type="ORF">HYC85_028848</name>
</gene>